<reference evidence="1 2" key="1">
    <citation type="journal article" date="2022" name="New Phytol.">
        <title>Ecological generalism drives hyperdiversity of secondary metabolite gene clusters in xylarialean endophytes.</title>
        <authorList>
            <person name="Franco M.E.E."/>
            <person name="Wisecaver J.H."/>
            <person name="Arnold A.E."/>
            <person name="Ju Y.M."/>
            <person name="Slot J.C."/>
            <person name="Ahrendt S."/>
            <person name="Moore L.P."/>
            <person name="Eastman K.E."/>
            <person name="Scott K."/>
            <person name="Konkel Z."/>
            <person name="Mondo S.J."/>
            <person name="Kuo A."/>
            <person name="Hayes R.D."/>
            <person name="Haridas S."/>
            <person name="Andreopoulos B."/>
            <person name="Riley R."/>
            <person name="LaButti K."/>
            <person name="Pangilinan J."/>
            <person name="Lipzen A."/>
            <person name="Amirebrahimi M."/>
            <person name="Yan J."/>
            <person name="Adam C."/>
            <person name="Keymanesh K."/>
            <person name="Ng V."/>
            <person name="Louie K."/>
            <person name="Northen T."/>
            <person name="Drula E."/>
            <person name="Henrissat B."/>
            <person name="Hsieh H.M."/>
            <person name="Youens-Clark K."/>
            <person name="Lutzoni F."/>
            <person name="Miadlikowska J."/>
            <person name="Eastwood D.C."/>
            <person name="Hamelin R.C."/>
            <person name="Grigoriev I.V."/>
            <person name="U'Ren J.M."/>
        </authorList>
    </citation>
    <scope>NUCLEOTIDE SEQUENCE [LARGE SCALE GENOMIC DNA]</scope>
    <source>
        <strain evidence="1 2">CBS 119005</strain>
    </source>
</reference>
<name>A0ACB9Z268_9PEZI</name>
<dbReference type="Proteomes" id="UP001497700">
    <property type="component" value="Unassembled WGS sequence"/>
</dbReference>
<protein>
    <submittedName>
        <fullName evidence="1">Cytochrome P450</fullName>
    </submittedName>
</protein>
<evidence type="ECO:0000313" key="2">
    <source>
        <dbReference type="Proteomes" id="UP001497700"/>
    </source>
</evidence>
<evidence type="ECO:0000313" key="1">
    <source>
        <dbReference type="EMBL" id="KAI4865318.1"/>
    </source>
</evidence>
<dbReference type="EMBL" id="MU393473">
    <property type="protein sequence ID" value="KAI4865318.1"/>
    <property type="molecule type" value="Genomic_DNA"/>
</dbReference>
<sequence>MLVRPVTQNSHQWEPVHTNSPQIILCFVSLSSSTFLSYFPHRKYRSIRQYNMFERFLVAAVALLASYLYIKLRYIRFRQYAHIPQLPNHLLLGHLKVFGEFMQRGVHDRHPDKIFEEMWASIGRPPVMLVDLRPINPPMALICGHDIAEQISKSTKLFPFSPPKSPTLSHMIPIIGSTSILGREGVDWKDLRKRYNPGFSPQHLWSLLPLILDKMEPFWNYLDQFAASGSTFSLETLISNLTFDVIGAAVMEVHLNAQHMDHSKQSEVIRLFRELLQTYNDDKNNLPWWIIPLTTWKRNRLAKRTDMLVKHMIQQKYTEIREEADGNRSRSILALSFQDTEALTPQLLSTTADQIRSFLFAGHDTNTSALQWAFYELSRTPRALKAVRDELDSVLGPDSDPRAVCAALARNGEHLLPLMRYTNAVFKETLRLHPPASTVRMTEPGTGFTVHAPTGEEYCLDGVIMYSCQAVIQRDPAVYGDTADDWVPERWLGEAAQSIPPSAWRPFERGPRNCIGLELANLESRVIIAIVARRYDFVKVGLGENALDEKGLPTLNEKGQYEVESELYNTRRMTSKPVDGTIMRVKLASKP</sequence>
<keyword evidence="2" id="KW-1185">Reference proteome</keyword>
<organism evidence="1 2">
    <name type="scientific">Hypoxylon rubiginosum</name>
    <dbReference type="NCBI Taxonomy" id="110542"/>
    <lineage>
        <taxon>Eukaryota</taxon>
        <taxon>Fungi</taxon>
        <taxon>Dikarya</taxon>
        <taxon>Ascomycota</taxon>
        <taxon>Pezizomycotina</taxon>
        <taxon>Sordariomycetes</taxon>
        <taxon>Xylariomycetidae</taxon>
        <taxon>Xylariales</taxon>
        <taxon>Hypoxylaceae</taxon>
        <taxon>Hypoxylon</taxon>
    </lineage>
</organism>
<comment type="caution">
    <text evidence="1">The sequence shown here is derived from an EMBL/GenBank/DDBJ whole genome shotgun (WGS) entry which is preliminary data.</text>
</comment>
<gene>
    <name evidence="1" type="ORF">F4820DRAFT_420535</name>
</gene>
<proteinExistence type="predicted"/>
<accession>A0ACB9Z268</accession>